<feature type="non-terminal residue" evidence="1">
    <location>
        <position position="184"/>
    </location>
</feature>
<dbReference type="Proteomes" id="UP000789759">
    <property type="component" value="Unassembled WGS sequence"/>
</dbReference>
<evidence type="ECO:0000313" key="1">
    <source>
        <dbReference type="EMBL" id="CAG8738512.1"/>
    </source>
</evidence>
<dbReference type="OrthoDB" id="5330842at2759"/>
<comment type="caution">
    <text evidence="1">The sequence shown here is derived from an EMBL/GenBank/DDBJ whole genome shotgun (WGS) entry which is preliminary data.</text>
</comment>
<name>A0A9N9NJL4_9GLOM</name>
<protein>
    <submittedName>
        <fullName evidence="1">7012_t:CDS:1</fullName>
    </submittedName>
</protein>
<organism evidence="1 2">
    <name type="scientific">Cetraspora pellucida</name>
    <dbReference type="NCBI Taxonomy" id="1433469"/>
    <lineage>
        <taxon>Eukaryota</taxon>
        <taxon>Fungi</taxon>
        <taxon>Fungi incertae sedis</taxon>
        <taxon>Mucoromycota</taxon>
        <taxon>Glomeromycotina</taxon>
        <taxon>Glomeromycetes</taxon>
        <taxon>Diversisporales</taxon>
        <taxon>Gigasporaceae</taxon>
        <taxon>Cetraspora</taxon>
    </lineage>
</organism>
<keyword evidence="2" id="KW-1185">Reference proteome</keyword>
<sequence length="184" mass="21484">MNETFELSIEDFDKQWILVNNIWTRFNEYKLDNGDEHKTFICRLSKPKESSRRKENIPSEKLCAKIRITWLATSNMIRIERVSGTPDYSYSMEETDMRKWSKFIKDMDSGVEYLKTKEVANIKQKLVGPMNSHLVEGADLQSDILTALKIIRTFAPRWNPRYMLLDQSSVESNSIALTFSGLFV</sequence>
<reference evidence="1" key="1">
    <citation type="submission" date="2021-06" db="EMBL/GenBank/DDBJ databases">
        <authorList>
            <person name="Kallberg Y."/>
            <person name="Tangrot J."/>
            <person name="Rosling A."/>
        </authorList>
    </citation>
    <scope>NUCLEOTIDE SEQUENCE</scope>
    <source>
        <strain evidence="1">FL966</strain>
    </source>
</reference>
<gene>
    <name evidence="1" type="ORF">CPELLU_LOCUS13955</name>
</gene>
<dbReference type="EMBL" id="CAJVQA010015649">
    <property type="protein sequence ID" value="CAG8738512.1"/>
    <property type="molecule type" value="Genomic_DNA"/>
</dbReference>
<accession>A0A9N9NJL4</accession>
<evidence type="ECO:0000313" key="2">
    <source>
        <dbReference type="Proteomes" id="UP000789759"/>
    </source>
</evidence>
<dbReference type="AlphaFoldDB" id="A0A9N9NJL4"/>
<proteinExistence type="predicted"/>